<evidence type="ECO:0000313" key="1">
    <source>
        <dbReference type="EMBL" id="ABZ85363.1"/>
    </source>
</evidence>
<protein>
    <submittedName>
        <fullName evidence="1">Uncharacterized protein</fullName>
    </submittedName>
</protein>
<dbReference type="EMBL" id="CP000930">
    <property type="protein sequence ID" value="ABZ85363.1"/>
    <property type="molecule type" value="Genomic_DNA"/>
</dbReference>
<keyword evidence="2" id="KW-1185">Reference proteome</keyword>
<gene>
    <name evidence="1" type="ORF">HM1_2854</name>
</gene>
<dbReference type="Proteomes" id="UP000008550">
    <property type="component" value="Chromosome"/>
</dbReference>
<evidence type="ECO:0000313" key="2">
    <source>
        <dbReference type="Proteomes" id="UP000008550"/>
    </source>
</evidence>
<sequence>MITRFIIDIPGIALIAYATEKLLSDKEKQYIYDNAVSLK</sequence>
<reference evidence="1 2" key="1">
    <citation type="journal article" date="2008" name="J. Bacteriol.">
        <title>The genome of Heliobacterium modesticaldum, a phototrophic representative of the Firmicutes containing the simplest photosynthetic apparatus.</title>
        <authorList>
            <person name="Sattley W.M."/>
            <person name="Madigan M.T."/>
            <person name="Swingley W.D."/>
            <person name="Cheung P.C."/>
            <person name="Clocksin K.M."/>
            <person name="Conrad A.L."/>
            <person name="Dejesa L.C."/>
            <person name="Honchak B.M."/>
            <person name="Jung D.O."/>
            <person name="Karbach L.E."/>
            <person name="Kurdoglu A."/>
            <person name="Lahiri S."/>
            <person name="Mastrian S.D."/>
            <person name="Page L.E."/>
            <person name="Taylor H.L."/>
            <person name="Wang Z.T."/>
            <person name="Raymond J."/>
            <person name="Chen M."/>
            <person name="Blankenship R.E."/>
            <person name="Touchman J.W."/>
        </authorList>
    </citation>
    <scope>NUCLEOTIDE SEQUENCE [LARGE SCALE GENOMIC DNA]</scope>
    <source>
        <strain evidence="2">ATCC 51547 / Ice1</strain>
    </source>
</reference>
<proteinExistence type="predicted"/>
<name>B0TCH5_HELMI</name>
<organism evidence="1 2">
    <name type="scientific">Heliobacterium modesticaldum (strain ATCC 51547 / Ice1)</name>
    <dbReference type="NCBI Taxonomy" id="498761"/>
    <lineage>
        <taxon>Bacteria</taxon>
        <taxon>Bacillati</taxon>
        <taxon>Bacillota</taxon>
        <taxon>Clostridia</taxon>
        <taxon>Eubacteriales</taxon>
        <taxon>Heliobacteriaceae</taxon>
        <taxon>Heliomicrobium</taxon>
    </lineage>
</organism>
<accession>B0TCH5</accession>
<dbReference type="eggNOG" id="COG0701">
    <property type="taxonomic scope" value="Bacteria"/>
</dbReference>
<dbReference type="KEGG" id="hmo:HM1_2854"/>
<dbReference type="HOGENOM" id="CLU_3310771_0_0_9"/>
<dbReference type="AlphaFoldDB" id="B0TCH5"/>